<dbReference type="Pfam" id="PF00669">
    <property type="entry name" value="Flagellin_N"/>
    <property type="match status" value="1"/>
</dbReference>
<evidence type="ECO:0000256" key="2">
    <source>
        <dbReference type="ARBA" id="ARBA00004613"/>
    </source>
</evidence>
<dbReference type="Proteomes" id="UP000678545">
    <property type="component" value="Unassembled WGS sequence"/>
</dbReference>
<comment type="similarity">
    <text evidence="3">Belongs to the bacterial flagellin family.</text>
</comment>
<sequence>MRISTSTIYENGGSRISELQSNLNRTMQQIASQRRILTPSDDPIGSARALVISQSAAVNDQLAVNRRNATNTLSMAEDVLGSVTTALQSVKTLIVSGGNGILTDQQRGYIAKELQGHLDEIIGLANSTDGTDSYLFGGYSSTTAPFVKTQGGAQYVGDQGTRYLQVDTSRQLPVSEVGSAIFGNIRTSNGQFNVRPNSSNVGQATASVAISNAANLTGNNYEVAFDNTGLNFTVTNKTTGAIVIPSTVYASPHTVTIDGMDITLTDSPGAPGANDKFSIQSGNQDIFQTITDLINALNTPASTDAGKLDLKADLSQANANLEKSLSNILVARTSFGMGLREIEDLDSSGASAGLLYKQELSNIQDLDYAKAITDLNQSQMVLQAAQQSFVKVSSLSLFNYIN</sequence>
<dbReference type="GO" id="GO:0071973">
    <property type="term" value="P:bacterial-type flagellum-dependent cell motility"/>
    <property type="evidence" value="ECO:0007669"/>
    <property type="project" value="InterPro"/>
</dbReference>
<dbReference type="NCBIfam" id="TIGR02550">
    <property type="entry name" value="flagell_flgL"/>
    <property type="match status" value="1"/>
</dbReference>
<protein>
    <submittedName>
        <fullName evidence="7">Flagellar hook-associated protein FlgL</fullName>
    </submittedName>
</protein>
<dbReference type="EMBL" id="JAGSPJ010000001">
    <property type="protein sequence ID" value="MBR7798778.1"/>
    <property type="molecule type" value="Genomic_DNA"/>
</dbReference>
<evidence type="ECO:0000256" key="3">
    <source>
        <dbReference type="ARBA" id="ARBA00005709"/>
    </source>
</evidence>
<dbReference type="InterPro" id="IPR013384">
    <property type="entry name" value="Flagell_FlgL"/>
</dbReference>
<proteinExistence type="inferred from homology"/>
<evidence type="ECO:0000259" key="6">
    <source>
        <dbReference type="Pfam" id="PF21158"/>
    </source>
</evidence>
<organism evidence="7 8">
    <name type="scientific">Undibacterium fentianense</name>
    <dbReference type="NCBI Taxonomy" id="2828728"/>
    <lineage>
        <taxon>Bacteria</taxon>
        <taxon>Pseudomonadati</taxon>
        <taxon>Pseudomonadota</taxon>
        <taxon>Betaproteobacteria</taxon>
        <taxon>Burkholderiales</taxon>
        <taxon>Oxalobacteraceae</taxon>
        <taxon>Undibacterium</taxon>
    </lineage>
</organism>
<dbReference type="RefSeq" id="WP_212673916.1">
    <property type="nucleotide sequence ID" value="NZ_JAGSPJ010000001.1"/>
</dbReference>
<dbReference type="GO" id="GO:0005576">
    <property type="term" value="C:extracellular region"/>
    <property type="evidence" value="ECO:0007669"/>
    <property type="project" value="UniProtKB-SubCell"/>
</dbReference>
<keyword evidence="4" id="KW-0975">Bacterial flagellum</keyword>
<reference evidence="7" key="1">
    <citation type="submission" date="2021-04" db="EMBL/GenBank/DDBJ databases">
        <title>novel species isolated from subtropical streams in China.</title>
        <authorList>
            <person name="Lu H."/>
        </authorList>
    </citation>
    <scope>NUCLEOTIDE SEQUENCE</scope>
    <source>
        <strain evidence="7">FT137W</strain>
    </source>
</reference>
<keyword evidence="7" id="KW-0282">Flagellum</keyword>
<dbReference type="InterPro" id="IPR049119">
    <property type="entry name" value="FlgK_D2-like"/>
</dbReference>
<dbReference type="GO" id="GO:0009424">
    <property type="term" value="C:bacterial-type flagellum hook"/>
    <property type="evidence" value="ECO:0007669"/>
    <property type="project" value="InterPro"/>
</dbReference>
<evidence type="ECO:0000256" key="4">
    <source>
        <dbReference type="ARBA" id="ARBA00023143"/>
    </source>
</evidence>
<accession>A0A941E308</accession>
<keyword evidence="7" id="KW-0966">Cell projection</keyword>
<name>A0A941E308_9BURK</name>
<dbReference type="Gene3D" id="1.20.1330.10">
    <property type="entry name" value="f41 fragment of flagellin, N-terminal domain"/>
    <property type="match status" value="1"/>
</dbReference>
<comment type="caution">
    <text evidence="7">The sequence shown here is derived from an EMBL/GenBank/DDBJ whole genome shotgun (WGS) entry which is preliminary data.</text>
</comment>
<feature type="domain" description="Flagellar hook-associated protein 1 D2-like" evidence="6">
    <location>
        <begin position="197"/>
        <end position="280"/>
    </location>
</feature>
<gene>
    <name evidence="7" type="primary">flgL</name>
    <name evidence="7" type="ORF">KDM90_01975</name>
</gene>
<dbReference type="Pfam" id="PF21158">
    <property type="entry name" value="flgK_1st_1"/>
    <property type="match status" value="1"/>
</dbReference>
<evidence type="ECO:0000256" key="1">
    <source>
        <dbReference type="ARBA" id="ARBA00004365"/>
    </source>
</evidence>
<evidence type="ECO:0000313" key="8">
    <source>
        <dbReference type="Proteomes" id="UP000678545"/>
    </source>
</evidence>
<dbReference type="PANTHER" id="PTHR42792:SF1">
    <property type="entry name" value="FLAGELLAR HOOK-ASSOCIATED PROTEIN 3"/>
    <property type="match status" value="1"/>
</dbReference>
<comment type="subcellular location">
    <subcellularLocation>
        <location evidence="1">Bacterial flagellum</location>
    </subcellularLocation>
    <subcellularLocation>
        <location evidence="2">Secreted</location>
    </subcellularLocation>
</comment>
<feature type="domain" description="Flagellin N-terminal" evidence="5">
    <location>
        <begin position="3"/>
        <end position="139"/>
    </location>
</feature>
<dbReference type="AlphaFoldDB" id="A0A941E308"/>
<evidence type="ECO:0000259" key="5">
    <source>
        <dbReference type="Pfam" id="PF00669"/>
    </source>
</evidence>
<dbReference type="InterPro" id="IPR001029">
    <property type="entry name" value="Flagellin_N"/>
</dbReference>
<dbReference type="InterPro" id="IPR001492">
    <property type="entry name" value="Flagellin"/>
</dbReference>
<dbReference type="PANTHER" id="PTHR42792">
    <property type="entry name" value="FLAGELLIN"/>
    <property type="match status" value="1"/>
</dbReference>
<dbReference type="SUPFAM" id="SSF64518">
    <property type="entry name" value="Phase 1 flagellin"/>
    <property type="match status" value="1"/>
</dbReference>
<dbReference type="GO" id="GO:0005198">
    <property type="term" value="F:structural molecule activity"/>
    <property type="evidence" value="ECO:0007669"/>
    <property type="project" value="InterPro"/>
</dbReference>
<keyword evidence="7" id="KW-0969">Cilium</keyword>
<evidence type="ECO:0000313" key="7">
    <source>
        <dbReference type="EMBL" id="MBR7798778.1"/>
    </source>
</evidence>
<keyword evidence="8" id="KW-1185">Reference proteome</keyword>